<name>A0AAW9Q1P9_9BURK</name>
<dbReference type="Proteomes" id="UP001336250">
    <property type="component" value="Unassembled WGS sequence"/>
</dbReference>
<proteinExistence type="predicted"/>
<accession>A0AAW9Q1P9</accession>
<evidence type="ECO:0008006" key="3">
    <source>
        <dbReference type="Google" id="ProtNLM"/>
    </source>
</evidence>
<comment type="caution">
    <text evidence="1">The sequence shown here is derived from an EMBL/GenBank/DDBJ whole genome shotgun (WGS) entry which is preliminary data.</text>
</comment>
<protein>
    <recommendedName>
        <fullName evidence="3">JmjC domain-containing protein</fullName>
    </recommendedName>
</protein>
<dbReference type="AlphaFoldDB" id="A0AAW9Q1P9"/>
<keyword evidence="2" id="KW-1185">Reference proteome</keyword>
<dbReference type="SUPFAM" id="SSF51197">
    <property type="entry name" value="Clavaminate synthase-like"/>
    <property type="match status" value="1"/>
</dbReference>
<dbReference type="RefSeq" id="WP_332288703.1">
    <property type="nucleotide sequence ID" value="NZ_JAZIBG010000019.1"/>
</dbReference>
<organism evidence="1 2">
    <name type="scientific">Aquincola agrisoli</name>
    <dbReference type="NCBI Taxonomy" id="3119538"/>
    <lineage>
        <taxon>Bacteria</taxon>
        <taxon>Pseudomonadati</taxon>
        <taxon>Pseudomonadota</taxon>
        <taxon>Betaproteobacteria</taxon>
        <taxon>Burkholderiales</taxon>
        <taxon>Sphaerotilaceae</taxon>
        <taxon>Aquincola</taxon>
    </lineage>
</organism>
<evidence type="ECO:0000313" key="1">
    <source>
        <dbReference type="EMBL" id="MEF7613766.1"/>
    </source>
</evidence>
<gene>
    <name evidence="1" type="ORF">V4F39_07565</name>
</gene>
<reference evidence="1 2" key="1">
    <citation type="submission" date="2024-02" db="EMBL/GenBank/DDBJ databases">
        <title>Genome sequence of Aquincola sp. MAHUQ-54.</title>
        <authorList>
            <person name="Huq M.A."/>
        </authorList>
    </citation>
    <scope>NUCLEOTIDE SEQUENCE [LARGE SCALE GENOMIC DNA]</scope>
    <source>
        <strain evidence="1 2">MAHUQ-54</strain>
    </source>
</reference>
<evidence type="ECO:0000313" key="2">
    <source>
        <dbReference type="Proteomes" id="UP001336250"/>
    </source>
</evidence>
<dbReference type="EMBL" id="JAZIBG010000019">
    <property type="protein sequence ID" value="MEF7613766.1"/>
    <property type="molecule type" value="Genomic_DNA"/>
</dbReference>
<sequence length="315" mass="36071">MDDTPSPLFPAWQDSDTRQWGHAELKLAHRWHEHPLFSREALAGLIERYPAEHYALVRTSLQGEAARQWREGDIGDFNGQEVIEAIAQGRMWLNLRNVHLVDARYARLLDAAYAELAERVPGFEPSALRMGILISSPGIHVHYHADLPGQALWQVAGRKRVYLYPARPPFLPPAALEDIALTGVEVKMPYDPAFDQQARVFELAPGAMLHWPLNAPHRVENHDCLNVSVTTEHWTPGIRRSQMVTMANGILRRHLKLHPSGRELQGPGFWMKAALQAAWRRSPWSRRVQRLQRPIDFRLDRTAAGLMRDIPPFYR</sequence>
<dbReference type="Gene3D" id="2.60.120.650">
    <property type="entry name" value="Cupin"/>
    <property type="match status" value="1"/>
</dbReference>